<keyword evidence="7 13" id="KW-0067">ATP-binding</keyword>
<feature type="domain" description="UvrD-like helicase ATP-binding" evidence="16">
    <location>
        <begin position="3"/>
        <end position="469"/>
    </location>
</feature>
<evidence type="ECO:0000256" key="15">
    <source>
        <dbReference type="SAM" id="Coils"/>
    </source>
</evidence>
<dbReference type="Gene3D" id="1.10.274.50">
    <property type="match status" value="1"/>
</dbReference>
<organism evidence="18 19">
    <name type="scientific">Natranaerovirga hydrolytica</name>
    <dbReference type="NCBI Taxonomy" id="680378"/>
    <lineage>
        <taxon>Bacteria</taxon>
        <taxon>Bacillati</taxon>
        <taxon>Bacillota</taxon>
        <taxon>Clostridia</taxon>
        <taxon>Lachnospirales</taxon>
        <taxon>Natranaerovirgaceae</taxon>
        <taxon>Natranaerovirga</taxon>
    </lineage>
</organism>
<evidence type="ECO:0000256" key="14">
    <source>
        <dbReference type="PROSITE-ProRule" id="PRU00560"/>
    </source>
</evidence>
<evidence type="ECO:0000256" key="10">
    <source>
        <dbReference type="ARBA" id="ARBA00023235"/>
    </source>
</evidence>
<comment type="catalytic activity">
    <reaction evidence="12 13">
        <text>ATP + H2O = ADP + phosphate + H(+)</text>
        <dbReference type="Rhea" id="RHEA:13065"/>
        <dbReference type="ChEBI" id="CHEBI:15377"/>
        <dbReference type="ChEBI" id="CHEBI:15378"/>
        <dbReference type="ChEBI" id="CHEBI:30616"/>
        <dbReference type="ChEBI" id="CHEBI:43474"/>
        <dbReference type="ChEBI" id="CHEBI:456216"/>
        <dbReference type="EC" id="5.6.2.4"/>
    </reaction>
</comment>
<dbReference type="InterPro" id="IPR000212">
    <property type="entry name" value="DNA_helicase_UvrD/REP"/>
</dbReference>
<dbReference type="GO" id="GO:0043138">
    <property type="term" value="F:3'-5' DNA helicase activity"/>
    <property type="evidence" value="ECO:0007669"/>
    <property type="project" value="UniProtKB-UniRule"/>
</dbReference>
<keyword evidence="8 13" id="KW-0238">DNA-binding</keyword>
<dbReference type="HAMAP" id="MF_01451">
    <property type="entry name" value="AddA"/>
    <property type="match status" value="1"/>
</dbReference>
<dbReference type="NCBIfam" id="TIGR02785">
    <property type="entry name" value="addA_Gpos"/>
    <property type="match status" value="1"/>
</dbReference>
<evidence type="ECO:0000256" key="7">
    <source>
        <dbReference type="ARBA" id="ARBA00022840"/>
    </source>
</evidence>
<dbReference type="Gene3D" id="3.40.50.300">
    <property type="entry name" value="P-loop containing nucleotide triphosphate hydrolases"/>
    <property type="match status" value="4"/>
</dbReference>
<evidence type="ECO:0000256" key="13">
    <source>
        <dbReference type="HAMAP-Rule" id="MF_01451"/>
    </source>
</evidence>
<evidence type="ECO:0000259" key="17">
    <source>
        <dbReference type="PROSITE" id="PS51217"/>
    </source>
</evidence>
<comment type="subunit">
    <text evidence="13">Heterodimer of AddA and AddB/RexB.</text>
</comment>
<dbReference type="GO" id="GO:0005829">
    <property type="term" value="C:cytosol"/>
    <property type="evidence" value="ECO:0007669"/>
    <property type="project" value="TreeGrafter"/>
</dbReference>
<accession>A0A4R1MR74</accession>
<dbReference type="InterPro" id="IPR011335">
    <property type="entry name" value="Restrct_endonuc-II-like"/>
</dbReference>
<evidence type="ECO:0000256" key="5">
    <source>
        <dbReference type="ARBA" id="ARBA00022806"/>
    </source>
</evidence>
<comment type="catalytic activity">
    <reaction evidence="11 13">
        <text>Couples ATP hydrolysis with the unwinding of duplex DNA by translocating in the 3'-5' direction.</text>
        <dbReference type="EC" id="5.6.2.4"/>
    </reaction>
</comment>
<dbReference type="GO" id="GO:0003690">
    <property type="term" value="F:double-stranded DNA binding"/>
    <property type="evidence" value="ECO:0007669"/>
    <property type="project" value="UniProtKB-UniRule"/>
</dbReference>
<keyword evidence="6 13" id="KW-0269">Exonuclease</keyword>
<keyword evidence="1 13" id="KW-0540">Nuclease</keyword>
<dbReference type="RefSeq" id="WP_165868587.1">
    <property type="nucleotide sequence ID" value="NZ_SMGQ01000014.1"/>
</dbReference>
<evidence type="ECO:0000256" key="8">
    <source>
        <dbReference type="ARBA" id="ARBA00023125"/>
    </source>
</evidence>
<evidence type="ECO:0000313" key="18">
    <source>
        <dbReference type="EMBL" id="TCK92393.1"/>
    </source>
</evidence>
<evidence type="ECO:0000256" key="11">
    <source>
        <dbReference type="ARBA" id="ARBA00034617"/>
    </source>
</evidence>
<keyword evidence="4 13" id="KW-0378">Hydrolase</keyword>
<evidence type="ECO:0000256" key="12">
    <source>
        <dbReference type="ARBA" id="ARBA00048988"/>
    </source>
</evidence>
<dbReference type="GO" id="GO:0033202">
    <property type="term" value="C:DNA helicase complex"/>
    <property type="evidence" value="ECO:0007669"/>
    <property type="project" value="TreeGrafter"/>
</dbReference>
<feature type="coiled-coil region" evidence="15">
    <location>
        <begin position="295"/>
        <end position="355"/>
    </location>
</feature>
<dbReference type="Pfam" id="PF12705">
    <property type="entry name" value="PDDEXK_1"/>
    <property type="match status" value="1"/>
</dbReference>
<dbReference type="EC" id="3.1.-.-" evidence="13"/>
<dbReference type="InterPro" id="IPR038726">
    <property type="entry name" value="PDDEXK_AddAB-type"/>
</dbReference>
<dbReference type="PROSITE" id="PS51217">
    <property type="entry name" value="UVRD_HELICASE_CTER"/>
    <property type="match status" value="1"/>
</dbReference>
<keyword evidence="19" id="KW-1185">Reference proteome</keyword>
<dbReference type="GO" id="GO:0008408">
    <property type="term" value="F:3'-5' exonuclease activity"/>
    <property type="evidence" value="ECO:0007669"/>
    <property type="project" value="UniProtKB-UniRule"/>
</dbReference>
<sequence>MAVKWTKEQKKVIDSRNRNLLVSAAAGSGKTAVLVERIIQMISEDEHPIDIDKLLVVTFTNAAAAEMKERIGAAIEDKLIQNPSNPYLHKQLSLLEHAHITTIHSFCLYVLRNYFHLIDLDPSFRIADETELTLLRSDVIKDVLEKHYKLKEDEFLALVESYTTNRSDDPLEEIILKIYTFAQSYPWPKKWLNNQIEPFNVQTIEDLETTQWIKVIDEYIKHTLSDLRNSLCQGIQLCQLTKGPHMYLENLKDDLEQLDAIIQEDGLSGFYKAFNELKFTTLSRKRDKDVDTALREDVKNIRNEVKKTLEKIKTDYFYQEPIDMVEDLNRLMPINQKLIELVLDFMEEYRKAKEEKNILDFNDLEHLALNLLVEEDGQPSMIARELQEQFDEILIDEYQDSNLVQETLLQSVSKVHLGEPNIFMVGDVKQSIYKFRLAKPELFMEKYNTYSTEESAYHRIDLHKNFRSRKEVIESVNYLFYQLMSKEIGDVHYNESTALYNGADFQASEEEDLDYTTEVYILDSQKDIEDVEEDIDLSQREVEAKLIAKRIKELMNPDHPYKVYDKKIERYRPIQYRDIVILLRTVSGWAEVFSDILMEEGIPAYCDTASGYFETTEIKIIMSVLKIIDNPRQDIPLLSVLRSPIIGLTTEELAMIKNSYSESEFYDALMTVLEEPFENHMANKIKNFFIQLKTWQDKVLYTPIHELLLDIYQVTNYYDYAGVMQGGKQRQSNLDMLIEKAQQFEKSSYRGLFHFIRLMDKLEKYQVDFGEASILGENEDLVRIMTIHKSKGLEFPVVFVSALGKPFNKQDIFQSINIHLELGLGPDYINYEQRYKKPTIAKKAIQKKLEIENLSEELRVLYVALTRAKEKLILTGSISSRTTLAKRLEKWSSICNHKNIKLPYNTVLTAGNYLDWILFGLMRHPSAQNLLETIEKNNSIDQNTFTEDVDFYIRALNLEDIVMQDVVEEIEKNKIKDELVNWKYDDVQDKEWMDQINHKLLWEYPYKNEVNVHVKMTVSELKKASMEGEEEIPSIIKQDSEMIKPKFLEESTYLTPAEKGTLMHKVMQYLPLDVLNDYKKIKEGLNELEEKGFISEKEKNVIYIKDILAFSKTKLIHRMLKAKEQNHLYKEKQFVLGLKASELNETYKSDELVLLQGVIDCYFEEEDELVLVDYKTDYITEGNESILIHRYTEQLGYYQKALEQITRKKVKEKIIYSFSLNKEIYM</sequence>
<dbReference type="InterPro" id="IPR014152">
    <property type="entry name" value="AddA"/>
</dbReference>
<feature type="domain" description="UvrD-like helicase C-terminal" evidence="17">
    <location>
        <begin position="497"/>
        <end position="792"/>
    </location>
</feature>
<keyword evidence="9 13" id="KW-0234">DNA repair</keyword>
<dbReference type="InterPro" id="IPR014016">
    <property type="entry name" value="UvrD-like_ATP-bd"/>
</dbReference>
<keyword evidence="2 13" id="KW-0547">Nucleotide-binding</keyword>
<feature type="binding site" evidence="14">
    <location>
        <begin position="24"/>
        <end position="31"/>
    </location>
    <ligand>
        <name>ATP</name>
        <dbReference type="ChEBI" id="CHEBI:30616"/>
    </ligand>
</feature>
<proteinExistence type="inferred from homology"/>
<evidence type="ECO:0000256" key="6">
    <source>
        <dbReference type="ARBA" id="ARBA00022839"/>
    </source>
</evidence>
<dbReference type="PANTHER" id="PTHR11070">
    <property type="entry name" value="UVRD / RECB / PCRA DNA HELICASE FAMILY MEMBER"/>
    <property type="match status" value="1"/>
</dbReference>
<comment type="caution">
    <text evidence="18">The sequence shown here is derived from an EMBL/GenBank/DDBJ whole genome shotgun (WGS) entry which is preliminary data.</text>
</comment>
<evidence type="ECO:0000256" key="2">
    <source>
        <dbReference type="ARBA" id="ARBA00022741"/>
    </source>
</evidence>
<evidence type="ECO:0000256" key="3">
    <source>
        <dbReference type="ARBA" id="ARBA00022763"/>
    </source>
</evidence>
<gene>
    <name evidence="13" type="primary">addA</name>
    <name evidence="18" type="ORF">EDC19_2128</name>
</gene>
<dbReference type="Proteomes" id="UP000294545">
    <property type="component" value="Unassembled WGS sequence"/>
</dbReference>
<dbReference type="Pfam" id="PF13361">
    <property type="entry name" value="UvrD_C"/>
    <property type="match status" value="1"/>
</dbReference>
<dbReference type="InterPro" id="IPR014017">
    <property type="entry name" value="DNA_helicase_UvrD-like_C"/>
</dbReference>
<keyword evidence="10 13" id="KW-0413">Isomerase</keyword>
<comment type="similarity">
    <text evidence="13">Belongs to the helicase family. AddA subfamily.</text>
</comment>
<comment type="cofactor">
    <cofactor evidence="13">
        <name>Mg(2+)</name>
        <dbReference type="ChEBI" id="CHEBI:18420"/>
    </cofactor>
</comment>
<dbReference type="FunFam" id="3.40.50.300:FF:001236">
    <property type="entry name" value="ATP-dependent helicase/nuclease subunit A"/>
    <property type="match status" value="1"/>
</dbReference>
<dbReference type="SUPFAM" id="SSF52980">
    <property type="entry name" value="Restriction endonuclease-like"/>
    <property type="match status" value="1"/>
</dbReference>
<evidence type="ECO:0000313" key="19">
    <source>
        <dbReference type="Proteomes" id="UP000294545"/>
    </source>
</evidence>
<dbReference type="Gene3D" id="3.90.320.10">
    <property type="match status" value="1"/>
</dbReference>
<comment type="function">
    <text evidence="13">The heterodimer acts as both an ATP-dependent DNA helicase and an ATP-dependent, dual-direction single-stranded exonuclease. Recognizes the chi site generating a DNA molecule suitable for the initiation of homologous recombination. The AddA nuclease domain is required for chi fragment generation; this subunit has the helicase and 3' -&gt; 5' nuclease activities.</text>
</comment>
<dbReference type="PANTHER" id="PTHR11070:SF48">
    <property type="entry name" value="ATP-DEPENDENT HELICASE_NUCLEASE SUBUNIT A"/>
    <property type="match status" value="1"/>
</dbReference>
<keyword evidence="5 13" id="KW-0347">Helicase</keyword>
<dbReference type="SUPFAM" id="SSF52540">
    <property type="entry name" value="P-loop containing nucleoside triphosphate hydrolases"/>
    <property type="match status" value="1"/>
</dbReference>
<name>A0A4R1MR74_9FIRM</name>
<dbReference type="GO" id="GO:0000724">
    <property type="term" value="P:double-strand break repair via homologous recombination"/>
    <property type="evidence" value="ECO:0007669"/>
    <property type="project" value="UniProtKB-UniRule"/>
</dbReference>
<dbReference type="EC" id="5.6.2.4" evidence="13"/>
<keyword evidence="3 13" id="KW-0227">DNA damage</keyword>
<evidence type="ECO:0000256" key="4">
    <source>
        <dbReference type="ARBA" id="ARBA00022801"/>
    </source>
</evidence>
<dbReference type="InterPro" id="IPR011604">
    <property type="entry name" value="PDDEXK-like_dom_sf"/>
</dbReference>
<dbReference type="EMBL" id="SMGQ01000014">
    <property type="protein sequence ID" value="TCK92393.1"/>
    <property type="molecule type" value="Genomic_DNA"/>
</dbReference>
<dbReference type="CDD" id="cd17932">
    <property type="entry name" value="DEXQc_UvrD"/>
    <property type="match status" value="1"/>
</dbReference>
<evidence type="ECO:0000256" key="1">
    <source>
        <dbReference type="ARBA" id="ARBA00022722"/>
    </source>
</evidence>
<evidence type="ECO:0000256" key="9">
    <source>
        <dbReference type="ARBA" id="ARBA00023204"/>
    </source>
</evidence>
<dbReference type="PROSITE" id="PS51198">
    <property type="entry name" value="UVRD_HELICASE_ATP_BIND"/>
    <property type="match status" value="1"/>
</dbReference>
<keyword evidence="15" id="KW-0175">Coiled coil</keyword>
<dbReference type="InterPro" id="IPR027417">
    <property type="entry name" value="P-loop_NTPase"/>
</dbReference>
<evidence type="ECO:0000259" key="16">
    <source>
        <dbReference type="PROSITE" id="PS51198"/>
    </source>
</evidence>
<protein>
    <recommendedName>
        <fullName evidence="13">ATP-dependent helicase/nuclease subunit A</fullName>
        <ecNumber evidence="13">3.1.-.-</ecNumber>
        <ecNumber evidence="13">5.6.2.4</ecNumber>
    </recommendedName>
    <alternativeName>
        <fullName evidence="13">ATP-dependent helicase/nuclease AddA</fullName>
    </alternativeName>
    <alternativeName>
        <fullName evidence="13">DNA 3'-5' helicase AddA</fullName>
    </alternativeName>
</protein>
<reference evidence="18 19" key="1">
    <citation type="submission" date="2019-03" db="EMBL/GenBank/DDBJ databases">
        <title>Genomic Encyclopedia of Type Strains, Phase IV (KMG-IV): sequencing the most valuable type-strain genomes for metagenomic binning, comparative biology and taxonomic classification.</title>
        <authorList>
            <person name="Goeker M."/>
        </authorList>
    </citation>
    <scope>NUCLEOTIDE SEQUENCE [LARGE SCALE GENOMIC DNA]</scope>
    <source>
        <strain evidence="18 19">DSM 24176</strain>
    </source>
</reference>
<dbReference type="AlphaFoldDB" id="A0A4R1MR74"/>
<dbReference type="GO" id="GO:0016887">
    <property type="term" value="F:ATP hydrolysis activity"/>
    <property type="evidence" value="ECO:0007669"/>
    <property type="project" value="RHEA"/>
</dbReference>
<dbReference type="GO" id="GO:0005524">
    <property type="term" value="F:ATP binding"/>
    <property type="evidence" value="ECO:0007669"/>
    <property type="project" value="UniProtKB-UniRule"/>
</dbReference>
<dbReference type="Pfam" id="PF00580">
    <property type="entry name" value="UvrD-helicase"/>
    <property type="match status" value="1"/>
</dbReference>